<evidence type="ECO:0000313" key="2">
    <source>
        <dbReference type="EMBL" id="KAK3498876.1"/>
    </source>
</evidence>
<proteinExistence type="predicted"/>
<feature type="region of interest" description="Disordered" evidence="1">
    <location>
        <begin position="216"/>
        <end position="244"/>
    </location>
</feature>
<dbReference type="Proteomes" id="UP001285908">
    <property type="component" value="Unassembled WGS sequence"/>
</dbReference>
<feature type="compositionally biased region" description="Basic and acidic residues" evidence="1">
    <location>
        <begin position="223"/>
        <end position="237"/>
    </location>
</feature>
<name>A0AAJ0IEU5_9PEZI</name>
<comment type="caution">
    <text evidence="2">The sequence shown here is derived from an EMBL/GenBank/DDBJ whole genome shotgun (WGS) entry which is preliminary data.</text>
</comment>
<dbReference type="AlphaFoldDB" id="A0AAJ0IEU5"/>
<dbReference type="EMBL" id="JAULSX010000001">
    <property type="protein sequence ID" value="KAK3498876.1"/>
    <property type="molecule type" value="Genomic_DNA"/>
</dbReference>
<organism evidence="2 3">
    <name type="scientific">Neurospora hispaniola</name>
    <dbReference type="NCBI Taxonomy" id="588809"/>
    <lineage>
        <taxon>Eukaryota</taxon>
        <taxon>Fungi</taxon>
        <taxon>Dikarya</taxon>
        <taxon>Ascomycota</taxon>
        <taxon>Pezizomycotina</taxon>
        <taxon>Sordariomycetes</taxon>
        <taxon>Sordariomycetidae</taxon>
        <taxon>Sordariales</taxon>
        <taxon>Sordariaceae</taxon>
        <taxon>Neurospora</taxon>
    </lineage>
</organism>
<evidence type="ECO:0000313" key="3">
    <source>
        <dbReference type="Proteomes" id="UP001285908"/>
    </source>
</evidence>
<reference evidence="2 3" key="1">
    <citation type="journal article" date="2023" name="Mol. Phylogenet. Evol.">
        <title>Genome-scale phylogeny and comparative genomics of the fungal order Sordariales.</title>
        <authorList>
            <person name="Hensen N."/>
            <person name="Bonometti L."/>
            <person name="Westerberg I."/>
            <person name="Brannstrom I.O."/>
            <person name="Guillou S."/>
            <person name="Cros-Aarteil S."/>
            <person name="Calhoun S."/>
            <person name="Haridas S."/>
            <person name="Kuo A."/>
            <person name="Mondo S."/>
            <person name="Pangilinan J."/>
            <person name="Riley R."/>
            <person name="LaButti K."/>
            <person name="Andreopoulos B."/>
            <person name="Lipzen A."/>
            <person name="Chen C."/>
            <person name="Yan M."/>
            <person name="Daum C."/>
            <person name="Ng V."/>
            <person name="Clum A."/>
            <person name="Steindorff A."/>
            <person name="Ohm R.A."/>
            <person name="Martin F."/>
            <person name="Silar P."/>
            <person name="Natvig D.O."/>
            <person name="Lalanne C."/>
            <person name="Gautier V."/>
            <person name="Ament-Velasquez S.L."/>
            <person name="Kruys A."/>
            <person name="Hutchinson M.I."/>
            <person name="Powell A.J."/>
            <person name="Barry K."/>
            <person name="Miller A.N."/>
            <person name="Grigoriev I.V."/>
            <person name="Debuchy R."/>
            <person name="Gladieux P."/>
            <person name="Hiltunen Thoren M."/>
            <person name="Johannesson H."/>
        </authorList>
    </citation>
    <scope>NUCLEOTIDE SEQUENCE [LARGE SCALE GENOMIC DNA]</scope>
    <source>
        <strain evidence="2 3">FGSC 10403</strain>
    </source>
</reference>
<keyword evidence="3" id="KW-1185">Reference proteome</keyword>
<dbReference type="RefSeq" id="XP_062696509.1">
    <property type="nucleotide sequence ID" value="XM_062835928.1"/>
</dbReference>
<gene>
    <name evidence="2" type="ORF">B0T23DRAFT_3436</name>
</gene>
<evidence type="ECO:0000256" key="1">
    <source>
        <dbReference type="SAM" id="MobiDB-lite"/>
    </source>
</evidence>
<protein>
    <submittedName>
        <fullName evidence="2">Uncharacterized protein</fullName>
    </submittedName>
</protein>
<dbReference type="GeneID" id="87873550"/>
<accession>A0AAJ0IEU5</accession>
<sequence length="244" mass="27045">MSWDSWCAHQGCRYPRRKESETCSVLGRAWVEGLGRRVTYIVPAIMPDLPFANQILEGSVSIVDCCVSGRDEPDWSLQGGWFEARDDSLISSSSTTDMIHFFGPANYCVRAEHEDITCLGNGSPSEDALSGLVRGNKDGFGVRANGPCGDRQYTWVPLRVCSWISPCAKTLGACESQRSSLSLDVKKQDPLWGEEGTLRDGVKMASMDHCFGMSGNKKWARTTKPENRLSSRRENSRKNARILA</sequence>